<accession>A0A4S8MQG4</accession>
<sequence>MSSLPPPSPDQAFCHVSALESGFIDLPLHLVLSTADPSLNQKIIAPSLSFLIRHSKHTDKNFLFDLGIRKDWESYPPSVVQRINTIYKDSIWIPNDVCDSLAKGGLSPTDIDTVCVSHLYWDHVSTAAPFTNSTFILGADSKDLLESQSQSTNSGKTNAFAHDIPLSRIRFLPSPKDESQLYIPIGPFLGFDYFNDGSLYIVDAPGRARGHINVLVRTSPDGGWIYLAGDSAHHWGLVTGDSDIACHDGFGCVHEDKEKAKEHIGKIRELMEVPRVKVLLAHDERWYNEHKGSEAFWPGVIQSA</sequence>
<dbReference type="CDD" id="cd07730">
    <property type="entry name" value="metallo-hydrolase-like_MBL-fold"/>
    <property type="match status" value="1"/>
</dbReference>
<evidence type="ECO:0000313" key="8">
    <source>
        <dbReference type="Proteomes" id="UP000297245"/>
    </source>
</evidence>
<evidence type="ECO:0000256" key="1">
    <source>
        <dbReference type="ARBA" id="ARBA00001947"/>
    </source>
</evidence>
<dbReference type="InterPro" id="IPR036866">
    <property type="entry name" value="RibonucZ/Hydroxyglut_hydro"/>
</dbReference>
<feature type="domain" description="Metallo-beta-lactamase" evidence="6">
    <location>
        <begin position="46"/>
        <end position="134"/>
    </location>
</feature>
<protein>
    <submittedName>
        <fullName evidence="7">Metallo-hydrolase/oxidoreductase</fullName>
    </submittedName>
</protein>
<dbReference type="SUPFAM" id="SSF56281">
    <property type="entry name" value="Metallo-hydrolase/oxidoreductase"/>
    <property type="match status" value="1"/>
</dbReference>
<reference evidence="7 8" key="1">
    <citation type="journal article" date="2019" name="Nat. Ecol. Evol.">
        <title>Megaphylogeny resolves global patterns of mushroom evolution.</title>
        <authorList>
            <person name="Varga T."/>
            <person name="Krizsan K."/>
            <person name="Foldi C."/>
            <person name="Dima B."/>
            <person name="Sanchez-Garcia M."/>
            <person name="Sanchez-Ramirez S."/>
            <person name="Szollosi G.J."/>
            <person name="Szarkandi J.G."/>
            <person name="Papp V."/>
            <person name="Albert L."/>
            <person name="Andreopoulos W."/>
            <person name="Angelini C."/>
            <person name="Antonin V."/>
            <person name="Barry K.W."/>
            <person name="Bougher N.L."/>
            <person name="Buchanan P."/>
            <person name="Buyck B."/>
            <person name="Bense V."/>
            <person name="Catcheside P."/>
            <person name="Chovatia M."/>
            <person name="Cooper J."/>
            <person name="Damon W."/>
            <person name="Desjardin D."/>
            <person name="Finy P."/>
            <person name="Geml J."/>
            <person name="Haridas S."/>
            <person name="Hughes K."/>
            <person name="Justo A."/>
            <person name="Karasinski D."/>
            <person name="Kautmanova I."/>
            <person name="Kiss B."/>
            <person name="Kocsube S."/>
            <person name="Kotiranta H."/>
            <person name="LaButti K.M."/>
            <person name="Lechner B.E."/>
            <person name="Liimatainen K."/>
            <person name="Lipzen A."/>
            <person name="Lukacs Z."/>
            <person name="Mihaltcheva S."/>
            <person name="Morgado L.N."/>
            <person name="Niskanen T."/>
            <person name="Noordeloos M.E."/>
            <person name="Ohm R.A."/>
            <person name="Ortiz-Santana B."/>
            <person name="Ovrebo C."/>
            <person name="Racz N."/>
            <person name="Riley R."/>
            <person name="Savchenko A."/>
            <person name="Shiryaev A."/>
            <person name="Soop K."/>
            <person name="Spirin V."/>
            <person name="Szebenyi C."/>
            <person name="Tomsovsky M."/>
            <person name="Tulloss R.E."/>
            <person name="Uehling J."/>
            <person name="Grigoriev I.V."/>
            <person name="Vagvolgyi C."/>
            <person name="Papp T."/>
            <person name="Martin F.M."/>
            <person name="Miettinen O."/>
            <person name="Hibbett D.S."/>
            <person name="Nagy L.G."/>
        </authorList>
    </citation>
    <scope>NUCLEOTIDE SEQUENCE [LARGE SCALE GENOMIC DNA]</scope>
    <source>
        <strain evidence="7 8">CBS 962.96</strain>
    </source>
</reference>
<dbReference type="InterPro" id="IPR001279">
    <property type="entry name" value="Metallo-B-lactamas"/>
</dbReference>
<dbReference type="InterPro" id="IPR051013">
    <property type="entry name" value="MBL_superfamily_lactonases"/>
</dbReference>
<keyword evidence="4 7" id="KW-0378">Hydrolase</keyword>
<dbReference type="Pfam" id="PF00753">
    <property type="entry name" value="Lactamase_B"/>
    <property type="match status" value="1"/>
</dbReference>
<comment type="similarity">
    <text evidence="2">Belongs to the metallo-beta-lactamase superfamily.</text>
</comment>
<name>A0A4S8MQG4_DENBC</name>
<evidence type="ECO:0000256" key="2">
    <source>
        <dbReference type="ARBA" id="ARBA00007749"/>
    </source>
</evidence>
<proteinExistence type="inferred from homology"/>
<evidence type="ECO:0000256" key="4">
    <source>
        <dbReference type="ARBA" id="ARBA00022801"/>
    </source>
</evidence>
<organism evidence="7 8">
    <name type="scientific">Dendrothele bispora (strain CBS 962.96)</name>
    <dbReference type="NCBI Taxonomy" id="1314807"/>
    <lineage>
        <taxon>Eukaryota</taxon>
        <taxon>Fungi</taxon>
        <taxon>Dikarya</taxon>
        <taxon>Basidiomycota</taxon>
        <taxon>Agaricomycotina</taxon>
        <taxon>Agaricomycetes</taxon>
        <taxon>Agaricomycetidae</taxon>
        <taxon>Agaricales</taxon>
        <taxon>Agaricales incertae sedis</taxon>
        <taxon>Dendrothele</taxon>
    </lineage>
</organism>
<evidence type="ECO:0000313" key="7">
    <source>
        <dbReference type="EMBL" id="THV05293.1"/>
    </source>
</evidence>
<dbReference type="GO" id="GO:0046872">
    <property type="term" value="F:metal ion binding"/>
    <property type="evidence" value="ECO:0007669"/>
    <property type="project" value="UniProtKB-KW"/>
</dbReference>
<keyword evidence="3" id="KW-0479">Metal-binding</keyword>
<dbReference type="GO" id="GO:0016787">
    <property type="term" value="F:hydrolase activity"/>
    <property type="evidence" value="ECO:0007669"/>
    <property type="project" value="UniProtKB-KW"/>
</dbReference>
<dbReference type="OrthoDB" id="10250730at2759"/>
<keyword evidence="5" id="KW-0862">Zinc</keyword>
<dbReference type="Proteomes" id="UP000297245">
    <property type="component" value="Unassembled WGS sequence"/>
</dbReference>
<comment type="cofactor">
    <cofactor evidence="1">
        <name>Zn(2+)</name>
        <dbReference type="ChEBI" id="CHEBI:29105"/>
    </cofactor>
</comment>
<evidence type="ECO:0000259" key="6">
    <source>
        <dbReference type="Pfam" id="PF00753"/>
    </source>
</evidence>
<gene>
    <name evidence="7" type="ORF">K435DRAFT_773991</name>
</gene>
<evidence type="ECO:0000256" key="5">
    <source>
        <dbReference type="ARBA" id="ARBA00022833"/>
    </source>
</evidence>
<dbReference type="PANTHER" id="PTHR42978:SF2">
    <property type="entry name" value="102 KBASES UNSTABLE REGION: FROM 1 TO 119443"/>
    <property type="match status" value="1"/>
</dbReference>
<dbReference type="EMBL" id="ML179050">
    <property type="protein sequence ID" value="THV05293.1"/>
    <property type="molecule type" value="Genomic_DNA"/>
</dbReference>
<dbReference type="Gene3D" id="3.60.15.10">
    <property type="entry name" value="Ribonuclease Z/Hydroxyacylglutathione hydrolase-like"/>
    <property type="match status" value="1"/>
</dbReference>
<dbReference type="AlphaFoldDB" id="A0A4S8MQG4"/>
<evidence type="ECO:0000256" key="3">
    <source>
        <dbReference type="ARBA" id="ARBA00022723"/>
    </source>
</evidence>
<keyword evidence="8" id="KW-1185">Reference proteome</keyword>
<dbReference type="PANTHER" id="PTHR42978">
    <property type="entry name" value="QUORUM-QUENCHING LACTONASE YTNP-RELATED-RELATED"/>
    <property type="match status" value="1"/>
</dbReference>